<evidence type="ECO:0000313" key="2">
    <source>
        <dbReference type="EMBL" id="TDO30737.1"/>
    </source>
</evidence>
<dbReference type="PANTHER" id="PTHR43162:SF1">
    <property type="entry name" value="PRESTALK A DIFFERENTIATION PROTEIN A"/>
    <property type="match status" value="1"/>
</dbReference>
<evidence type="ECO:0000259" key="1">
    <source>
        <dbReference type="Pfam" id="PF13460"/>
    </source>
</evidence>
<keyword evidence="3" id="KW-1185">Reference proteome</keyword>
<gene>
    <name evidence="2" type="ORF">EV643_13562</name>
</gene>
<comment type="caution">
    <text evidence="2">The sequence shown here is derived from an EMBL/GenBank/DDBJ whole genome shotgun (WGS) entry which is preliminary data.</text>
</comment>
<dbReference type="InterPro" id="IPR036291">
    <property type="entry name" value="NAD(P)-bd_dom_sf"/>
</dbReference>
<dbReference type="RefSeq" id="WP_133805518.1">
    <property type="nucleotide sequence ID" value="NZ_SNWQ01000035.1"/>
</dbReference>
<dbReference type="PANTHER" id="PTHR43162">
    <property type="match status" value="1"/>
</dbReference>
<protein>
    <submittedName>
        <fullName evidence="2">Uncharacterized protein YbjT (DUF2867 family)</fullName>
    </submittedName>
</protein>
<accession>A0A4R6J6M4</accession>
<reference evidence="2 3" key="1">
    <citation type="submission" date="2019-03" db="EMBL/GenBank/DDBJ databases">
        <title>Genomic Encyclopedia of Type Strains, Phase III (KMG-III): the genomes of soil and plant-associated and newly described type strains.</title>
        <authorList>
            <person name="Whitman W."/>
        </authorList>
    </citation>
    <scope>NUCLEOTIDE SEQUENCE [LARGE SCALE GENOMIC DNA]</scope>
    <source>
        <strain evidence="2 3">VKM Ac-2527</strain>
    </source>
</reference>
<dbReference type="OrthoDB" id="116343at2"/>
<evidence type="ECO:0000313" key="3">
    <source>
        <dbReference type="Proteomes" id="UP000295388"/>
    </source>
</evidence>
<name>A0A4R6J6M4_9ACTN</name>
<feature type="domain" description="NAD(P)-binding" evidence="1">
    <location>
        <begin position="6"/>
        <end position="181"/>
    </location>
</feature>
<dbReference type="Gene3D" id="3.40.50.720">
    <property type="entry name" value="NAD(P)-binding Rossmann-like Domain"/>
    <property type="match status" value="1"/>
</dbReference>
<dbReference type="Gene3D" id="3.90.25.10">
    <property type="entry name" value="UDP-galactose 4-epimerase, domain 1"/>
    <property type="match status" value="1"/>
</dbReference>
<proteinExistence type="predicted"/>
<dbReference type="Proteomes" id="UP000295388">
    <property type="component" value="Unassembled WGS sequence"/>
</dbReference>
<dbReference type="SUPFAM" id="SSF51735">
    <property type="entry name" value="NAD(P)-binding Rossmann-fold domains"/>
    <property type="match status" value="1"/>
</dbReference>
<sequence length="281" mass="29944">MIVVTGATGNVGRELVRRLIEAGESVTAVARHVTAVPDGVRALAADLTDPDSLRPALDGADALFLMLPGDVLGARDGVSKVVDLARLSGVRRVVLLTSQSAASRPESAGHGQRVLEFEEDVRRSGMEWTIVRPGGIASNAFAWAESIRTGRTMAAPFAEVGLPLVDPDDIAAVAAAVLREPAAHQGRIYELTGPELVNPRQIAAAIGAALGEPVEFVEQTREQARAQMLTFMPEPVVDGTLAILGEPNERELRISPDVEDVLGRRPNPFSAWAERNVVAFR</sequence>
<dbReference type="InterPro" id="IPR051604">
    <property type="entry name" value="Ergot_Alk_Oxidoreductase"/>
</dbReference>
<dbReference type="AlphaFoldDB" id="A0A4R6J6M4"/>
<dbReference type="Pfam" id="PF13460">
    <property type="entry name" value="NAD_binding_10"/>
    <property type="match status" value="1"/>
</dbReference>
<organism evidence="2 3">
    <name type="scientific">Kribbella caucasensis</name>
    <dbReference type="NCBI Taxonomy" id="2512215"/>
    <lineage>
        <taxon>Bacteria</taxon>
        <taxon>Bacillati</taxon>
        <taxon>Actinomycetota</taxon>
        <taxon>Actinomycetes</taxon>
        <taxon>Propionibacteriales</taxon>
        <taxon>Kribbellaceae</taxon>
        <taxon>Kribbella</taxon>
    </lineage>
</organism>
<dbReference type="EMBL" id="SNWQ01000035">
    <property type="protein sequence ID" value="TDO30737.1"/>
    <property type="molecule type" value="Genomic_DNA"/>
</dbReference>
<dbReference type="InterPro" id="IPR016040">
    <property type="entry name" value="NAD(P)-bd_dom"/>
</dbReference>